<dbReference type="RefSeq" id="WP_154250162.1">
    <property type="nucleotide sequence ID" value="NZ_JADMVC010000009.1"/>
</dbReference>
<proteinExistence type="predicted"/>
<feature type="compositionally biased region" description="Basic residues" evidence="1">
    <location>
        <begin position="280"/>
        <end position="292"/>
    </location>
</feature>
<feature type="compositionally biased region" description="Basic and acidic residues" evidence="1">
    <location>
        <begin position="268"/>
        <end position="279"/>
    </location>
</feature>
<comment type="caution">
    <text evidence="2">The sequence shown here is derived from an EMBL/GenBank/DDBJ whole genome shotgun (WGS) entry which is preliminary data.</text>
</comment>
<evidence type="ECO:0008006" key="4">
    <source>
        <dbReference type="Google" id="ProtNLM"/>
    </source>
</evidence>
<dbReference type="AlphaFoldDB" id="A0A6I2RG05"/>
<protein>
    <recommendedName>
        <fullName evidence="4">DNA primase TraC</fullName>
    </recommendedName>
</protein>
<gene>
    <name evidence="2" type="ORF">GKE90_04925</name>
</gene>
<dbReference type="EMBL" id="WKPO01000005">
    <property type="protein sequence ID" value="MSB48047.1"/>
    <property type="molecule type" value="Genomic_DNA"/>
</dbReference>
<organism evidence="2 3">
    <name type="scientific">Flavonifractor plautii</name>
    <name type="common">Fusobacterium plautii</name>
    <dbReference type="NCBI Taxonomy" id="292800"/>
    <lineage>
        <taxon>Bacteria</taxon>
        <taxon>Bacillati</taxon>
        <taxon>Bacillota</taxon>
        <taxon>Clostridia</taxon>
        <taxon>Eubacteriales</taxon>
        <taxon>Oscillospiraceae</taxon>
        <taxon>Flavonifractor</taxon>
    </lineage>
</organism>
<evidence type="ECO:0000313" key="3">
    <source>
        <dbReference type="Proteomes" id="UP000429811"/>
    </source>
</evidence>
<evidence type="ECO:0000313" key="2">
    <source>
        <dbReference type="EMBL" id="MSB48047.1"/>
    </source>
</evidence>
<feature type="compositionally biased region" description="Basic and acidic residues" evidence="1">
    <location>
        <begin position="10"/>
        <end position="28"/>
    </location>
</feature>
<name>A0A6I2RG05_FLAPL</name>
<accession>A0A6I2RG05</accession>
<feature type="region of interest" description="Disordered" evidence="1">
    <location>
        <begin position="1"/>
        <end position="29"/>
    </location>
</feature>
<feature type="region of interest" description="Disordered" evidence="1">
    <location>
        <begin position="266"/>
        <end position="292"/>
    </location>
</feature>
<dbReference type="Proteomes" id="UP000429811">
    <property type="component" value="Unassembled WGS sequence"/>
</dbReference>
<reference evidence="2 3" key="1">
    <citation type="journal article" date="2019" name="Nat. Med.">
        <title>A library of human gut bacterial isolates paired with longitudinal multiomics data enables mechanistic microbiome research.</title>
        <authorList>
            <person name="Poyet M."/>
            <person name="Groussin M."/>
            <person name="Gibbons S.M."/>
            <person name="Avila-Pacheco J."/>
            <person name="Jiang X."/>
            <person name="Kearney S.M."/>
            <person name="Perrotta A.R."/>
            <person name="Berdy B."/>
            <person name="Zhao S."/>
            <person name="Lieberman T.D."/>
            <person name="Swanson P.K."/>
            <person name="Smith M."/>
            <person name="Roesemann S."/>
            <person name="Alexander J.E."/>
            <person name="Rich S.A."/>
            <person name="Livny J."/>
            <person name="Vlamakis H."/>
            <person name="Clish C."/>
            <person name="Bullock K."/>
            <person name="Deik A."/>
            <person name="Scott J."/>
            <person name="Pierce K.A."/>
            <person name="Xavier R.J."/>
            <person name="Alm E.J."/>
        </authorList>
    </citation>
    <scope>NUCLEOTIDE SEQUENCE [LARGE SCALE GENOMIC DNA]</scope>
    <source>
        <strain evidence="2 3">BIOML-A5</strain>
    </source>
</reference>
<evidence type="ECO:0000256" key="1">
    <source>
        <dbReference type="SAM" id="MobiDB-lite"/>
    </source>
</evidence>
<sequence>MADLKQIVSRKAENDTKWREQQQAERENTVAMQDAGITEITTTPEAYARYLEMQGDNPTYSAGNIALVMFGQPQATIFATRDRWKTLNRSVMEAEKGKGTKIFARSPMGRGYTLADAYDISQTQGREIKQTVLRDDTKDMETALSTVLNYAVVPVVIDEELPVAAFYDQRNMELAVNPTFPDSEAFAAIAAEVAHSRLHAKGAFPGYDRDECDLDAQSVSYILCRRFGIERPMPDMSRLPELYEGWDPQQRRQALDNIQDMSKQFGRSIDKSLEADKQRGRAPVRPVRRPVR</sequence>